<evidence type="ECO:0000313" key="11">
    <source>
        <dbReference type="EMBL" id="KIY67424.1"/>
    </source>
</evidence>
<dbReference type="Gene3D" id="3.30.70.330">
    <property type="match status" value="1"/>
</dbReference>
<feature type="region of interest" description="Disordered" evidence="8">
    <location>
        <begin position="1"/>
        <end position="55"/>
    </location>
</feature>
<sequence>MASPLPVDGAHGHWPTGDAIPSGRGESIGRGDPRDDDFHGSDTSPNGEPRMKQVKPNKVYIGGLPENTRQEDLQNCFGKLGNIIAIELKVGYGFVEFDSKDSAEESVAKYNEGFFMGNKIRVELSHGGGRTAKYSSEPGACFRCGAQGHWARECPTVPGPPPGRRPEVAMDRAPPRDARYDYPSVARRAPSPPSRYRDYPPPPSRYDDYRRPAPYPDDRDRYPSYDRRYPVDYRAPPPPPPPSYGYDRYDRRAERYPPASSSYGAPGARPRTPPRYRDEYDRGMPAREYPDYRGRPITPPPGRYDYGRGSSPDRFR</sequence>
<dbReference type="GO" id="GO:0005634">
    <property type="term" value="C:nucleus"/>
    <property type="evidence" value="ECO:0007669"/>
    <property type="project" value="UniProtKB-SubCell"/>
</dbReference>
<dbReference type="GO" id="GO:0006397">
    <property type="term" value="P:mRNA processing"/>
    <property type="evidence" value="ECO:0007669"/>
    <property type="project" value="UniProtKB-KW"/>
</dbReference>
<dbReference type="PROSITE" id="PS50158">
    <property type="entry name" value="ZF_CCHC"/>
    <property type="match status" value="1"/>
</dbReference>
<evidence type="ECO:0000256" key="4">
    <source>
        <dbReference type="ARBA" id="ARBA00022884"/>
    </source>
</evidence>
<keyword evidence="2" id="KW-0507">mRNA processing</keyword>
<dbReference type="Pfam" id="PF00076">
    <property type="entry name" value="RRM_1"/>
    <property type="match status" value="1"/>
</dbReference>
<dbReference type="OrthoDB" id="1099063at2759"/>
<dbReference type="CDD" id="cd00590">
    <property type="entry name" value="RRM_SF"/>
    <property type="match status" value="1"/>
</dbReference>
<feature type="compositionally biased region" description="Basic and acidic residues" evidence="8">
    <location>
        <begin position="27"/>
        <end position="40"/>
    </location>
</feature>
<feature type="region of interest" description="Disordered" evidence="8">
    <location>
        <begin position="152"/>
        <end position="316"/>
    </location>
</feature>
<dbReference type="PROSITE" id="PS50102">
    <property type="entry name" value="RRM"/>
    <property type="match status" value="1"/>
</dbReference>
<keyword evidence="6" id="KW-0479">Metal-binding</keyword>
<evidence type="ECO:0008006" key="13">
    <source>
        <dbReference type="Google" id="ProtNLM"/>
    </source>
</evidence>
<evidence type="ECO:0000259" key="10">
    <source>
        <dbReference type="PROSITE" id="PS50158"/>
    </source>
</evidence>
<evidence type="ECO:0000256" key="2">
    <source>
        <dbReference type="ARBA" id="ARBA00022664"/>
    </source>
</evidence>
<keyword evidence="3" id="KW-0677">Repeat</keyword>
<reference evidence="11 12" key="1">
    <citation type="journal article" date="2015" name="Fungal Genet. Biol.">
        <title>Evolution of novel wood decay mechanisms in Agaricales revealed by the genome sequences of Fistulina hepatica and Cylindrobasidium torrendii.</title>
        <authorList>
            <person name="Floudas D."/>
            <person name="Held B.W."/>
            <person name="Riley R."/>
            <person name="Nagy L.G."/>
            <person name="Koehler G."/>
            <person name="Ransdell A.S."/>
            <person name="Younus H."/>
            <person name="Chow J."/>
            <person name="Chiniquy J."/>
            <person name="Lipzen A."/>
            <person name="Tritt A."/>
            <person name="Sun H."/>
            <person name="Haridas S."/>
            <person name="LaButti K."/>
            <person name="Ohm R.A."/>
            <person name="Kues U."/>
            <person name="Blanchette R.A."/>
            <person name="Grigoriev I.V."/>
            <person name="Minto R.E."/>
            <person name="Hibbett D.S."/>
        </authorList>
    </citation>
    <scope>NUCLEOTIDE SEQUENCE [LARGE SCALE GENOMIC DNA]</scope>
    <source>
        <strain evidence="11 12">FP15055 ss-10</strain>
    </source>
</reference>
<evidence type="ECO:0000256" key="5">
    <source>
        <dbReference type="ARBA" id="ARBA00023242"/>
    </source>
</evidence>
<dbReference type="Proteomes" id="UP000054007">
    <property type="component" value="Unassembled WGS sequence"/>
</dbReference>
<evidence type="ECO:0000256" key="6">
    <source>
        <dbReference type="PROSITE-ProRule" id="PRU00047"/>
    </source>
</evidence>
<keyword evidence="6" id="KW-0862">Zinc</keyword>
<dbReference type="GO" id="GO:0003729">
    <property type="term" value="F:mRNA binding"/>
    <property type="evidence" value="ECO:0007669"/>
    <property type="project" value="TreeGrafter"/>
</dbReference>
<dbReference type="InterPro" id="IPR012677">
    <property type="entry name" value="Nucleotide-bd_a/b_plait_sf"/>
</dbReference>
<keyword evidence="12" id="KW-1185">Reference proteome</keyword>
<name>A0A0D7BB73_9AGAR</name>
<evidence type="ECO:0000256" key="1">
    <source>
        <dbReference type="ARBA" id="ARBA00004123"/>
    </source>
</evidence>
<dbReference type="SUPFAM" id="SSF54928">
    <property type="entry name" value="RNA-binding domain, RBD"/>
    <property type="match status" value="1"/>
</dbReference>
<dbReference type="InterPro" id="IPR001878">
    <property type="entry name" value="Znf_CCHC"/>
</dbReference>
<comment type="subcellular location">
    <subcellularLocation>
        <location evidence="1">Nucleus</location>
    </subcellularLocation>
</comment>
<evidence type="ECO:0000256" key="7">
    <source>
        <dbReference type="PROSITE-ProRule" id="PRU00176"/>
    </source>
</evidence>
<dbReference type="Gene3D" id="4.10.60.10">
    <property type="entry name" value="Zinc finger, CCHC-type"/>
    <property type="match status" value="1"/>
</dbReference>
<dbReference type="EMBL" id="KN880526">
    <property type="protein sequence ID" value="KIY67424.1"/>
    <property type="molecule type" value="Genomic_DNA"/>
</dbReference>
<feature type="domain" description="CCHC-type" evidence="10">
    <location>
        <begin position="141"/>
        <end position="155"/>
    </location>
</feature>
<feature type="compositionally biased region" description="Basic and acidic residues" evidence="8">
    <location>
        <begin position="205"/>
        <end position="231"/>
    </location>
</feature>
<accession>A0A0D7BB73</accession>
<feature type="compositionally biased region" description="Basic and acidic residues" evidence="8">
    <location>
        <begin position="275"/>
        <end position="294"/>
    </location>
</feature>
<proteinExistence type="predicted"/>
<dbReference type="GO" id="GO:0005737">
    <property type="term" value="C:cytoplasm"/>
    <property type="evidence" value="ECO:0007669"/>
    <property type="project" value="TreeGrafter"/>
</dbReference>
<evidence type="ECO:0000259" key="9">
    <source>
        <dbReference type="PROSITE" id="PS50102"/>
    </source>
</evidence>
<dbReference type="Pfam" id="PF00098">
    <property type="entry name" value="zf-CCHC"/>
    <property type="match status" value="1"/>
</dbReference>
<keyword evidence="6" id="KW-0863">Zinc-finger</keyword>
<dbReference type="PANTHER" id="PTHR23003">
    <property type="entry name" value="RNA RECOGNITION MOTIF RRM DOMAIN CONTAINING PROTEIN"/>
    <property type="match status" value="1"/>
</dbReference>
<dbReference type="AlphaFoldDB" id="A0A0D7BB73"/>
<dbReference type="SMART" id="SM00360">
    <property type="entry name" value="RRM"/>
    <property type="match status" value="1"/>
</dbReference>
<keyword evidence="5" id="KW-0539">Nucleus</keyword>
<evidence type="ECO:0000313" key="12">
    <source>
        <dbReference type="Proteomes" id="UP000054007"/>
    </source>
</evidence>
<dbReference type="SMART" id="SM00343">
    <property type="entry name" value="ZnF_C2HC"/>
    <property type="match status" value="1"/>
</dbReference>
<dbReference type="GO" id="GO:0008270">
    <property type="term" value="F:zinc ion binding"/>
    <property type="evidence" value="ECO:0007669"/>
    <property type="project" value="UniProtKB-KW"/>
</dbReference>
<gene>
    <name evidence="11" type="ORF">CYLTODRAFT_422530</name>
</gene>
<feature type="domain" description="RRM" evidence="9">
    <location>
        <begin position="57"/>
        <end position="127"/>
    </location>
</feature>
<keyword evidence="4 7" id="KW-0694">RNA-binding</keyword>
<dbReference type="STRING" id="1314674.A0A0D7BB73"/>
<dbReference type="PANTHER" id="PTHR23003:SF62">
    <property type="entry name" value="SERINE_ARGININE (SR)-TYPE SHUTTLING MRNA BINDING PROTEIN NPL3"/>
    <property type="match status" value="1"/>
</dbReference>
<dbReference type="InterPro" id="IPR050374">
    <property type="entry name" value="RRT5_SRSF_SR"/>
</dbReference>
<feature type="compositionally biased region" description="Basic and acidic residues" evidence="8">
    <location>
        <begin position="164"/>
        <end position="180"/>
    </location>
</feature>
<organism evidence="11 12">
    <name type="scientific">Cylindrobasidium torrendii FP15055 ss-10</name>
    <dbReference type="NCBI Taxonomy" id="1314674"/>
    <lineage>
        <taxon>Eukaryota</taxon>
        <taxon>Fungi</taxon>
        <taxon>Dikarya</taxon>
        <taxon>Basidiomycota</taxon>
        <taxon>Agaricomycotina</taxon>
        <taxon>Agaricomycetes</taxon>
        <taxon>Agaricomycetidae</taxon>
        <taxon>Agaricales</taxon>
        <taxon>Marasmiineae</taxon>
        <taxon>Physalacriaceae</taxon>
        <taxon>Cylindrobasidium</taxon>
    </lineage>
</organism>
<evidence type="ECO:0000256" key="3">
    <source>
        <dbReference type="ARBA" id="ARBA00022737"/>
    </source>
</evidence>
<evidence type="ECO:0000256" key="8">
    <source>
        <dbReference type="SAM" id="MobiDB-lite"/>
    </source>
</evidence>
<dbReference type="InterPro" id="IPR035979">
    <property type="entry name" value="RBD_domain_sf"/>
</dbReference>
<protein>
    <recommendedName>
        <fullName evidence="13">RNA-binding domain-containing protein</fullName>
    </recommendedName>
</protein>
<dbReference type="InterPro" id="IPR000504">
    <property type="entry name" value="RRM_dom"/>
</dbReference>